<sequence>MNLPNIRLRELSLDDIEDRYQWSLDKEVTKHLMVPDQYPPFTCEDTRRWIEMCMKRTNGYEQRAICSEEGVHIGWVDLKNFDRTNKNAELGIAIGDKRYWGKGYGMAALYQMLQIGFEQFDLEKIWLRVDADNTKAMKSYERAGFVREGLMRKDRLRHGEFIDRYRFSMLKEEFVEMLRSDNRVYCQK</sequence>
<dbReference type="EC" id="2.-.-.-" evidence="2"/>
<gene>
    <name evidence="2" type="ORF">WAX78_02990</name>
</gene>
<dbReference type="Pfam" id="PF13302">
    <property type="entry name" value="Acetyltransf_3"/>
    <property type="match status" value="1"/>
</dbReference>
<accession>A0ABU8FR33</accession>
<evidence type="ECO:0000313" key="3">
    <source>
        <dbReference type="Proteomes" id="UP001367922"/>
    </source>
</evidence>
<feature type="domain" description="N-acetyltransferase" evidence="1">
    <location>
        <begin position="6"/>
        <end position="168"/>
    </location>
</feature>
<evidence type="ECO:0000313" key="2">
    <source>
        <dbReference type="EMBL" id="MEI4828427.1"/>
    </source>
</evidence>
<dbReference type="GO" id="GO:0016740">
    <property type="term" value="F:transferase activity"/>
    <property type="evidence" value="ECO:0007669"/>
    <property type="project" value="UniProtKB-KW"/>
</dbReference>
<organism evidence="2 3">
    <name type="scientific">Bacillus yunxiaonensis</name>
    <dbReference type="NCBI Taxonomy" id="3127665"/>
    <lineage>
        <taxon>Bacteria</taxon>
        <taxon>Bacillati</taxon>
        <taxon>Bacillota</taxon>
        <taxon>Bacilli</taxon>
        <taxon>Bacillales</taxon>
        <taxon>Bacillaceae</taxon>
        <taxon>Bacillus</taxon>
    </lineage>
</organism>
<dbReference type="SUPFAM" id="SSF55729">
    <property type="entry name" value="Acyl-CoA N-acyltransferases (Nat)"/>
    <property type="match status" value="1"/>
</dbReference>
<protein>
    <submittedName>
        <fullName evidence="2">GNAT family protein</fullName>
        <ecNumber evidence="2">2.-.-.-</ecNumber>
    </submittedName>
</protein>
<keyword evidence="3" id="KW-1185">Reference proteome</keyword>
<dbReference type="PANTHER" id="PTHR43415">
    <property type="entry name" value="SPERMIDINE N(1)-ACETYLTRANSFERASE"/>
    <property type="match status" value="1"/>
</dbReference>
<reference evidence="2 3" key="1">
    <citation type="submission" date="2024-01" db="EMBL/GenBank/DDBJ databases">
        <title>Seven novel Bacillus-like species.</title>
        <authorList>
            <person name="Liu G."/>
        </authorList>
    </citation>
    <scope>NUCLEOTIDE SEQUENCE [LARGE SCALE GENOMIC DNA]</scope>
    <source>
        <strain evidence="2 3">FJAT-53711</strain>
    </source>
</reference>
<dbReference type="PANTHER" id="PTHR43415:SF3">
    <property type="entry name" value="GNAT-FAMILY ACETYLTRANSFERASE"/>
    <property type="match status" value="1"/>
</dbReference>
<dbReference type="RefSeq" id="WP_336480808.1">
    <property type="nucleotide sequence ID" value="NZ_JBAWSV010000001.1"/>
</dbReference>
<keyword evidence="2" id="KW-0808">Transferase</keyword>
<dbReference type="InterPro" id="IPR000182">
    <property type="entry name" value="GNAT_dom"/>
</dbReference>
<dbReference type="Gene3D" id="3.40.630.30">
    <property type="match status" value="1"/>
</dbReference>
<dbReference type="InterPro" id="IPR016181">
    <property type="entry name" value="Acyl_CoA_acyltransferase"/>
</dbReference>
<proteinExistence type="predicted"/>
<comment type="caution">
    <text evidence="2">The sequence shown here is derived from an EMBL/GenBank/DDBJ whole genome shotgun (WGS) entry which is preliminary data.</text>
</comment>
<name>A0ABU8FR33_9BACI</name>
<dbReference type="Proteomes" id="UP001367922">
    <property type="component" value="Unassembled WGS sequence"/>
</dbReference>
<dbReference type="PROSITE" id="PS51186">
    <property type="entry name" value="GNAT"/>
    <property type="match status" value="1"/>
</dbReference>
<dbReference type="EMBL" id="JBAWSV010000001">
    <property type="protein sequence ID" value="MEI4828427.1"/>
    <property type="molecule type" value="Genomic_DNA"/>
</dbReference>
<evidence type="ECO:0000259" key="1">
    <source>
        <dbReference type="PROSITE" id="PS51186"/>
    </source>
</evidence>